<dbReference type="RefSeq" id="WP_322877093.1">
    <property type="nucleotide sequence ID" value="NZ_JAVMIP010000002.1"/>
</dbReference>
<dbReference type="AlphaFoldDB" id="A0AAE4FPD4"/>
<protein>
    <recommendedName>
        <fullName evidence="3">Polyhydroxyalkanoate synthesis regulator phasin</fullName>
    </recommendedName>
</protein>
<organism evidence="1 2">
    <name type="scientific">Pseudocalidococcus azoricus BACA0444</name>
    <dbReference type="NCBI Taxonomy" id="2918990"/>
    <lineage>
        <taxon>Bacteria</taxon>
        <taxon>Bacillati</taxon>
        <taxon>Cyanobacteriota</taxon>
        <taxon>Cyanophyceae</taxon>
        <taxon>Acaryochloridales</taxon>
        <taxon>Thermosynechococcaceae</taxon>
        <taxon>Pseudocalidococcus</taxon>
        <taxon>Pseudocalidococcus azoricus</taxon>
    </lineage>
</organism>
<gene>
    <name evidence="1" type="ORF">RIF25_03100</name>
</gene>
<evidence type="ECO:0008006" key="3">
    <source>
        <dbReference type="Google" id="ProtNLM"/>
    </source>
</evidence>
<evidence type="ECO:0000313" key="1">
    <source>
        <dbReference type="EMBL" id="MDS3859789.1"/>
    </source>
</evidence>
<comment type="caution">
    <text evidence="1">The sequence shown here is derived from an EMBL/GenBank/DDBJ whole genome shotgun (WGS) entry which is preliminary data.</text>
</comment>
<reference evidence="2" key="1">
    <citation type="submission" date="2023-07" db="EMBL/GenBank/DDBJ databases">
        <authorList>
            <person name="Luz R."/>
            <person name="Cordeiro R."/>
            <person name="Fonseca A."/>
            <person name="Goncalves V."/>
        </authorList>
    </citation>
    <scope>NUCLEOTIDE SEQUENCE [LARGE SCALE GENOMIC DNA]</scope>
    <source>
        <strain evidence="2">BACA0444</strain>
    </source>
</reference>
<name>A0AAE4FPD4_9CYAN</name>
<keyword evidence="2" id="KW-1185">Reference proteome</keyword>
<proteinExistence type="predicted"/>
<dbReference type="EMBL" id="JAVMIP010000002">
    <property type="protein sequence ID" value="MDS3859789.1"/>
    <property type="molecule type" value="Genomic_DNA"/>
</dbReference>
<evidence type="ECO:0000313" key="2">
    <source>
        <dbReference type="Proteomes" id="UP001268256"/>
    </source>
</evidence>
<sequence>MSNPNPVELIQKSYYAAIGAVSSVVESVQDSQKRDATLAQVQQLITNPSSDKIHDVAKTLAEKGQVTEQQARKFVDTILDNRSVPTTAKPASSTTQQLQAELIALTQTLANLRGQLETPASP</sequence>
<accession>A0AAE4FPD4</accession>
<dbReference type="Proteomes" id="UP001268256">
    <property type="component" value="Unassembled WGS sequence"/>
</dbReference>